<accession>A0A9X3UFZ1</accession>
<dbReference type="EMBL" id="JAPJZI010000001">
    <property type="protein sequence ID" value="MDA5397893.1"/>
    <property type="molecule type" value="Genomic_DNA"/>
</dbReference>
<dbReference type="InterPro" id="IPR046867">
    <property type="entry name" value="AldOxase/xan_DH_MoCoBD2"/>
</dbReference>
<sequence>MRRRTFLATAGGGLVALIGAGITTWSHVPVIPKRPEPNLDAAFGWISHREGLFVLTLPRAEMGQNVATAFKQIACAELGVEWEAVQLALHDTSLSPVKATVGSESVAEFSEPLAQACASLRDALEAGRLEGHVEVTPRPVSTLRALQRGGLIGASPELAQGRDIVTGSALYAADVARPGLLHGRVLRAPVSPEVGSRATGWDRIAAETIPGFVAIVEDCGHPNGLAEGLGIVAERPAALDQIAEALAVNWQIDCHPTFSNIAQTIDIDTTLSKGKLGNRVMDDPVDGTSWDINLRLDLSFAPHAQIEPRAAVAEWNDGRLKVWTGTQDAFYVRDELAGHFRLEQDAVTVQSMRIGGAFGGKVLCRAEIEAAALAQAVGAPVKVQWTRAQELAFGFHRPPSSHRLRLRVSESRITDWEHQQVSSHIIFTSAGMPAWMQKATDFVAGDPGVARGMRIPYAVDRAHAAYDMIRLPVHSGPWRGLGAGPNCLAVESAMDEAAIAAGADPLAFRLAHIRDPRLANVLRRVGKTANWPGKAASIKNRIRTGRGIACGIYKENSYAAVVADVAIDPSGYVRVTRLWCVHDCGLVINPDQVRAQCEGNLVWSIGMILSDDLPIETGRVVAENFNDIPIPALSEVPPLHVDLITSDLPPAGAGETVIVAGPGAIANAIRAATGVRPTRFPVQAEEFAA</sequence>
<dbReference type="AlphaFoldDB" id="A0A9X3UFZ1"/>
<evidence type="ECO:0000313" key="3">
    <source>
        <dbReference type="Proteomes" id="UP001151234"/>
    </source>
</evidence>
<dbReference type="InterPro" id="IPR008274">
    <property type="entry name" value="AldOxase/xan_DH_MoCoBD1"/>
</dbReference>
<dbReference type="InterPro" id="IPR052516">
    <property type="entry name" value="N-heterocyclic_Hydroxylase"/>
</dbReference>
<dbReference type="SMART" id="SM01008">
    <property type="entry name" value="Ald_Xan_dh_C"/>
    <property type="match status" value="1"/>
</dbReference>
<dbReference type="SUPFAM" id="SSF56003">
    <property type="entry name" value="Molybdenum cofactor-binding domain"/>
    <property type="match status" value="2"/>
</dbReference>
<proteinExistence type="predicted"/>
<keyword evidence="3" id="KW-1185">Reference proteome</keyword>
<reference evidence="2" key="1">
    <citation type="submission" date="2022-11" db="EMBL/GenBank/DDBJ databases">
        <title>Draft genome sequence of Hoeflea poritis E7-10 and Hoeflea prorocentri PM5-8, separated from scleractinian coral Porites lutea and marine dinoflagellate.</title>
        <authorList>
            <person name="Zhang G."/>
            <person name="Wei Q."/>
            <person name="Cai L."/>
        </authorList>
    </citation>
    <scope>NUCLEOTIDE SEQUENCE</scope>
    <source>
        <strain evidence="2">PM5-8</strain>
    </source>
</reference>
<dbReference type="InterPro" id="IPR000674">
    <property type="entry name" value="Ald_Oxase/Xan_DH_a/b"/>
</dbReference>
<dbReference type="PANTHER" id="PTHR47495:SF1">
    <property type="entry name" value="BLL3820 PROTEIN"/>
    <property type="match status" value="1"/>
</dbReference>
<protein>
    <submittedName>
        <fullName evidence="2">Molybdopterin-dependent oxidoreductase</fullName>
    </submittedName>
</protein>
<dbReference type="InterPro" id="IPR036856">
    <property type="entry name" value="Ald_Oxase/Xan_DH_a/b_sf"/>
</dbReference>
<feature type="domain" description="Aldehyde oxidase/xanthine dehydrogenase a/b hammerhead" evidence="1">
    <location>
        <begin position="166"/>
        <end position="254"/>
    </location>
</feature>
<dbReference type="GO" id="GO:0016491">
    <property type="term" value="F:oxidoreductase activity"/>
    <property type="evidence" value="ECO:0007669"/>
    <property type="project" value="InterPro"/>
</dbReference>
<evidence type="ECO:0000259" key="1">
    <source>
        <dbReference type="SMART" id="SM01008"/>
    </source>
</evidence>
<dbReference type="RefSeq" id="WP_267989339.1">
    <property type="nucleotide sequence ID" value="NZ_JAPJZI010000001.1"/>
</dbReference>
<gene>
    <name evidence="2" type="ORF">OQ273_04830</name>
</gene>
<dbReference type="InterPro" id="IPR037165">
    <property type="entry name" value="AldOxase/xan_DH_Mopterin-bd_sf"/>
</dbReference>
<dbReference type="PANTHER" id="PTHR47495">
    <property type="entry name" value="ALDEHYDE DEHYDROGENASE"/>
    <property type="match status" value="1"/>
</dbReference>
<comment type="caution">
    <text evidence="2">The sequence shown here is derived from an EMBL/GenBank/DDBJ whole genome shotgun (WGS) entry which is preliminary data.</text>
</comment>
<dbReference type="SUPFAM" id="SSF54665">
    <property type="entry name" value="CO dehydrogenase molybdoprotein N-domain-like"/>
    <property type="match status" value="1"/>
</dbReference>
<dbReference type="Gene3D" id="3.90.1170.50">
    <property type="entry name" value="Aldehyde oxidase/xanthine dehydrogenase, a/b hammerhead"/>
    <property type="match status" value="1"/>
</dbReference>
<dbReference type="Pfam" id="PF02738">
    <property type="entry name" value="MoCoBD_1"/>
    <property type="match status" value="1"/>
</dbReference>
<dbReference type="Gene3D" id="3.30.365.10">
    <property type="entry name" value="Aldehyde oxidase/xanthine dehydrogenase, molybdopterin binding domain"/>
    <property type="match status" value="4"/>
</dbReference>
<evidence type="ECO:0000313" key="2">
    <source>
        <dbReference type="EMBL" id="MDA5397893.1"/>
    </source>
</evidence>
<name>A0A9X3UFZ1_9HYPH</name>
<dbReference type="Proteomes" id="UP001151234">
    <property type="component" value="Unassembled WGS sequence"/>
</dbReference>
<dbReference type="Pfam" id="PF20256">
    <property type="entry name" value="MoCoBD_2"/>
    <property type="match status" value="2"/>
</dbReference>
<organism evidence="2 3">
    <name type="scientific">Hoeflea prorocentri</name>
    <dbReference type="NCBI Taxonomy" id="1922333"/>
    <lineage>
        <taxon>Bacteria</taxon>
        <taxon>Pseudomonadati</taxon>
        <taxon>Pseudomonadota</taxon>
        <taxon>Alphaproteobacteria</taxon>
        <taxon>Hyphomicrobiales</taxon>
        <taxon>Rhizobiaceae</taxon>
        <taxon>Hoeflea</taxon>
    </lineage>
</organism>